<evidence type="ECO:0000313" key="2">
    <source>
        <dbReference type="EMBL" id="MBP2473152.1"/>
    </source>
</evidence>
<evidence type="ECO:0000259" key="1">
    <source>
        <dbReference type="SMART" id="SM00860"/>
    </source>
</evidence>
<gene>
    <name evidence="2" type="ORF">JOF53_002024</name>
</gene>
<dbReference type="SUPFAM" id="SSF160631">
    <property type="entry name" value="SMI1/KNR4-like"/>
    <property type="match status" value="2"/>
</dbReference>
<dbReference type="EMBL" id="JAGIOO010000001">
    <property type="protein sequence ID" value="MBP2473152.1"/>
    <property type="molecule type" value="Genomic_DNA"/>
</dbReference>
<name>A0ABS5A997_9PSEU</name>
<reference evidence="2 3" key="1">
    <citation type="submission" date="2021-03" db="EMBL/GenBank/DDBJ databases">
        <title>Sequencing the genomes of 1000 actinobacteria strains.</title>
        <authorList>
            <person name="Klenk H.-P."/>
        </authorList>
    </citation>
    <scope>NUCLEOTIDE SEQUENCE [LARGE SCALE GENOMIC DNA]</scope>
    <source>
        <strain evidence="2 3">DSM 44580</strain>
    </source>
</reference>
<sequence>MAVVDDAGAELVELIGWRRSGDSFQDWHSVEAELNTRLPADYKSLMEAVPSGTYLGIIGLDNPIESEPAWDGFHADFFDVLDRAKGWREHKPEIVPYALHPEPNGLIPWGRTEENGTFFWLFSGDDPDSWKVVYATADFEEWGEYDGSATAFLRDLISGALRTNLIPIDDDFAGPVFEATGVAYSGDHDTSMATQPDPGYWNRSLARELSHEDHDRSAELLDLLGVAEGDRGILWEEFEVDASVRLPDDYKNLLNSLGAGTLSGVRLFSPDAPVDDFDITRKWAVITDSANRARAEATQFRLPVHPDERGLVVWGAFVKDGYERWLAWAPVGGDPNRWPVVSVPVEFGGMSIFTKSMSELLLGYISGESGDVSMLRGVENQDGGSAIFVPAG</sequence>
<protein>
    <recommendedName>
        <fullName evidence="1">Knr4/Smi1-like domain-containing protein</fullName>
    </recommendedName>
</protein>
<dbReference type="Proteomes" id="UP001519363">
    <property type="component" value="Unassembled WGS sequence"/>
</dbReference>
<accession>A0ABS5A997</accession>
<dbReference type="InterPro" id="IPR018958">
    <property type="entry name" value="Knr4/Smi1-like_dom"/>
</dbReference>
<proteinExistence type="predicted"/>
<evidence type="ECO:0000313" key="3">
    <source>
        <dbReference type="Proteomes" id="UP001519363"/>
    </source>
</evidence>
<keyword evidence="3" id="KW-1185">Reference proteome</keyword>
<comment type="caution">
    <text evidence="2">The sequence shown here is derived from an EMBL/GenBank/DDBJ whole genome shotgun (WGS) entry which is preliminary data.</text>
</comment>
<organism evidence="2 3">
    <name type="scientific">Crossiella equi</name>
    <dbReference type="NCBI Taxonomy" id="130796"/>
    <lineage>
        <taxon>Bacteria</taxon>
        <taxon>Bacillati</taxon>
        <taxon>Actinomycetota</taxon>
        <taxon>Actinomycetes</taxon>
        <taxon>Pseudonocardiales</taxon>
        <taxon>Pseudonocardiaceae</taxon>
        <taxon>Crossiella</taxon>
    </lineage>
</organism>
<feature type="domain" description="Knr4/Smi1-like" evidence="1">
    <location>
        <begin position="225"/>
        <end position="363"/>
    </location>
</feature>
<dbReference type="SMART" id="SM00860">
    <property type="entry name" value="SMI1_KNR4"/>
    <property type="match status" value="2"/>
</dbReference>
<dbReference type="InterPro" id="IPR037883">
    <property type="entry name" value="Knr4/Smi1-like_sf"/>
</dbReference>
<dbReference type="Gene3D" id="3.40.1580.10">
    <property type="entry name" value="SMI1/KNR4-like"/>
    <property type="match status" value="1"/>
</dbReference>
<feature type="domain" description="Knr4/Smi1-like" evidence="1">
    <location>
        <begin position="21"/>
        <end position="155"/>
    </location>
</feature>
<dbReference type="Pfam" id="PF09346">
    <property type="entry name" value="SMI1_KNR4"/>
    <property type="match status" value="1"/>
</dbReference>